<dbReference type="Pfam" id="PF07993">
    <property type="entry name" value="NAD_binding_4"/>
    <property type="match status" value="1"/>
</dbReference>
<feature type="region of interest" description="Disordered" evidence="3">
    <location>
        <begin position="1"/>
        <end position="41"/>
    </location>
</feature>
<dbReference type="Pfam" id="PF00550">
    <property type="entry name" value="PP-binding"/>
    <property type="match status" value="1"/>
</dbReference>
<dbReference type="InterPro" id="IPR013120">
    <property type="entry name" value="FAR_NAD-bd"/>
</dbReference>
<evidence type="ECO:0000256" key="1">
    <source>
        <dbReference type="ARBA" id="ARBA00022450"/>
    </source>
</evidence>
<reference evidence="8 10" key="2">
    <citation type="submission" date="2023-09" db="EMBL/GenBank/DDBJ databases">
        <title>Complete-Gapless Cercospora beticola genome.</title>
        <authorList>
            <person name="Wyatt N.A."/>
            <person name="Spanner R.E."/>
            <person name="Bolton M.D."/>
        </authorList>
    </citation>
    <scope>NUCLEOTIDE SEQUENCE [LARGE SCALE GENOMIC DNA]</scope>
    <source>
        <strain evidence="8">Cb09-40</strain>
    </source>
</reference>
<dbReference type="PROSITE" id="PS00455">
    <property type="entry name" value="AMP_BINDING"/>
    <property type="match status" value="1"/>
</dbReference>
<evidence type="ECO:0000259" key="4">
    <source>
        <dbReference type="Pfam" id="PF00501"/>
    </source>
</evidence>
<dbReference type="InterPro" id="IPR009081">
    <property type="entry name" value="PP-bd_ACP"/>
</dbReference>
<keyword evidence="2" id="KW-0597">Phosphoprotein</keyword>
<dbReference type="SUPFAM" id="SSF51735">
    <property type="entry name" value="NAD(P)-binding Rossmann-fold domains"/>
    <property type="match status" value="1"/>
</dbReference>
<dbReference type="Gene3D" id="1.10.1200.10">
    <property type="entry name" value="ACP-like"/>
    <property type="match status" value="1"/>
</dbReference>
<dbReference type="EMBL" id="CP134188">
    <property type="protein sequence ID" value="WPB03335.1"/>
    <property type="molecule type" value="Genomic_DNA"/>
</dbReference>
<feature type="region of interest" description="Disordered" evidence="3">
    <location>
        <begin position="667"/>
        <end position="698"/>
    </location>
</feature>
<gene>
    <name evidence="7" type="ORF">CB0940_07390</name>
    <name evidence="8" type="ORF">RHO25_007972</name>
</gene>
<evidence type="ECO:0000259" key="6">
    <source>
        <dbReference type="Pfam" id="PF07993"/>
    </source>
</evidence>
<dbReference type="PANTHER" id="PTHR43439">
    <property type="entry name" value="PHENYLACETATE-COENZYME A LIGASE"/>
    <property type="match status" value="1"/>
</dbReference>
<dbReference type="InterPro" id="IPR042099">
    <property type="entry name" value="ANL_N_sf"/>
</dbReference>
<dbReference type="Proteomes" id="UP001302367">
    <property type="component" value="Chromosome 5"/>
</dbReference>
<dbReference type="InterPro" id="IPR036736">
    <property type="entry name" value="ACP-like_sf"/>
</dbReference>
<dbReference type="InterPro" id="IPR051414">
    <property type="entry name" value="Adenylate-forming_Reductase"/>
</dbReference>
<evidence type="ECO:0000313" key="7">
    <source>
        <dbReference type="EMBL" id="PIA89508.1"/>
    </source>
</evidence>
<evidence type="ECO:0000313" key="9">
    <source>
        <dbReference type="Proteomes" id="UP000230605"/>
    </source>
</evidence>
<dbReference type="EMBL" id="LKMD01000108">
    <property type="protein sequence ID" value="PIA89508.1"/>
    <property type="molecule type" value="Genomic_DNA"/>
</dbReference>
<organism evidence="7 9">
    <name type="scientific">Cercospora beticola</name>
    <name type="common">Sugarbeet leaf spot fungus</name>
    <dbReference type="NCBI Taxonomy" id="122368"/>
    <lineage>
        <taxon>Eukaryota</taxon>
        <taxon>Fungi</taxon>
        <taxon>Dikarya</taxon>
        <taxon>Ascomycota</taxon>
        <taxon>Pezizomycotina</taxon>
        <taxon>Dothideomycetes</taxon>
        <taxon>Dothideomycetidae</taxon>
        <taxon>Mycosphaerellales</taxon>
        <taxon>Mycosphaerellaceae</taxon>
        <taxon>Cercospora</taxon>
    </lineage>
</organism>
<evidence type="ECO:0000313" key="10">
    <source>
        <dbReference type="Proteomes" id="UP001302367"/>
    </source>
</evidence>
<evidence type="ECO:0000313" key="8">
    <source>
        <dbReference type="EMBL" id="WPB03335.1"/>
    </source>
</evidence>
<evidence type="ECO:0000256" key="3">
    <source>
        <dbReference type="SAM" id="MobiDB-lite"/>
    </source>
</evidence>
<evidence type="ECO:0000256" key="2">
    <source>
        <dbReference type="ARBA" id="ARBA00022553"/>
    </source>
</evidence>
<keyword evidence="1" id="KW-0596">Phosphopantetheine</keyword>
<dbReference type="Proteomes" id="UP000230605">
    <property type="component" value="Chromosome 5"/>
</dbReference>
<dbReference type="Gene3D" id="3.40.50.720">
    <property type="entry name" value="NAD(P)-binding Rossmann-like Domain"/>
    <property type="match status" value="1"/>
</dbReference>
<evidence type="ECO:0000259" key="5">
    <source>
        <dbReference type="Pfam" id="PF00550"/>
    </source>
</evidence>
<feature type="domain" description="Thioester reductase (TE)" evidence="6">
    <location>
        <begin position="715"/>
        <end position="974"/>
    </location>
</feature>
<dbReference type="PROSITE" id="PS00012">
    <property type="entry name" value="PHOSPHOPANTETHEINE"/>
    <property type="match status" value="1"/>
</dbReference>
<dbReference type="Pfam" id="PF23562">
    <property type="entry name" value="AMP-binding_C_3"/>
    <property type="match status" value="1"/>
</dbReference>
<dbReference type="InterPro" id="IPR036291">
    <property type="entry name" value="NAD(P)-bd_dom_sf"/>
</dbReference>
<sequence length="1124" mass="123467">MQSSSSRYNLRRSHQNEEFDAGSNKRRKNPTTASNSTKRGHRLLQNVVDELAVQSPDTPCFAIARSDVAAFEDITFGRLANAVNRTAQWLKRTISPKPGMVLAFLGPSDIRYPLFVLATNKLGMVAFLPSPHNPTRIQSELLKATKCSHLLCAESKRETAAEIVAGLSSVNRAFSAAIAVPEVQELLDPAPAALETVSQSWKQHKDKPFVILHTSGTTGTPKPIALPHSYYVYEDTSHAPVYQDAMTTKAFPAGARCLCLAPMWHAGGIFFSLMKPVLSGIISLIPPSGLPVTPDLIEACVQATKVDILHSPPAIVAGLVAEERFHGLLRDLPNIQIGSGPMRKSSGDQMLSINPKVNHFFGSTETYLLPLLPLEDPVADWQYHRLHPLSGARFEPVDDGLFELVIQKLEGTAQPCFAVYHDVTTFHTKDVLSPHPSKRGLWKFECRLDDVITFDTGEKLVASKIESTIIGIPEVKAALVVGQGRAQPALLIELENSTDSSEVLDMVWATVSELNATAPSYGQISKDRIAVAKQPFTKTPKGTVKRRETEVSLQAEIDSLYRQSQTAPGLRIVQDTASLSDVSNFVSAVQADVMGTELRKDDDVLAAGMDSLQVARLVRELNKVLAASTEQAASLPRITPATLYSHRSANALAETIHTDLCALHAGHRHKGGRHAGSHDHDSHGHLLGKHSRKLPKQRNRRKLDATLHSMHHTVLTGSTGNLGPHILHRLIRTEQVKRIVCLNRAQNAREQFLVSFPDDKSHMHKVRFLSTSNLNAPNLGLPQKDFEDLVQNTTTLIHNAWPVNFHLPLLDAKSDIKATSSMETLDAHVDGLSSLINFIAAGNKHPQLVFVSSLSAVIRHHDPVSKKIPETIITDPAAPESGGYAQSKWMAEQLLHSAVQAHTIRKVKIIRPGQIAGPLPDSSVSDGSPGGLWSRDQALPSLIQSSMAMGVLPDSLGEKNRVRWVPVNTCARVIVEIAEETSRAVVAGAVNGGEADEVKVYNVTNHTPPAEGKESRELTWTDDILPIMQQHAKSYRPDTLQEAVSMRDWIDRVEEFGPKPENPAYRLLHFYEELIDSEEDQGLGARIATERATSKSKTLADLGPVQKEWMEYWLRSWEEVNSLS</sequence>
<dbReference type="SUPFAM" id="SSF56801">
    <property type="entry name" value="Acetyl-CoA synthetase-like"/>
    <property type="match status" value="1"/>
</dbReference>
<dbReference type="Pfam" id="PF00501">
    <property type="entry name" value="AMP-binding"/>
    <property type="match status" value="1"/>
</dbReference>
<accession>A0A2G5HAF8</accession>
<dbReference type="Gene3D" id="3.40.50.12780">
    <property type="entry name" value="N-terminal domain of ligase-like"/>
    <property type="match status" value="1"/>
</dbReference>
<dbReference type="AlphaFoldDB" id="A0A2G5HAF8"/>
<dbReference type="OrthoDB" id="3636956at2759"/>
<dbReference type="InterPro" id="IPR006162">
    <property type="entry name" value="Ppantetheine_attach_site"/>
</dbReference>
<feature type="domain" description="AMP-dependent synthetase/ligase" evidence="4">
    <location>
        <begin position="52"/>
        <end position="369"/>
    </location>
</feature>
<feature type="compositionally biased region" description="Basic residues" evidence="3">
    <location>
        <begin position="686"/>
        <end position="698"/>
    </location>
</feature>
<feature type="domain" description="Carrier" evidence="5">
    <location>
        <begin position="591"/>
        <end position="656"/>
    </location>
</feature>
<keyword evidence="10" id="KW-1185">Reference proteome</keyword>
<protein>
    <recommendedName>
        <fullName evidence="11">Carrier domain-containing protein</fullName>
    </recommendedName>
</protein>
<evidence type="ECO:0008006" key="11">
    <source>
        <dbReference type="Google" id="ProtNLM"/>
    </source>
</evidence>
<dbReference type="InterPro" id="IPR000873">
    <property type="entry name" value="AMP-dep_synth/lig_dom"/>
</dbReference>
<dbReference type="InterPro" id="IPR020845">
    <property type="entry name" value="AMP-binding_CS"/>
</dbReference>
<reference evidence="7 9" key="1">
    <citation type="submission" date="2015-10" db="EMBL/GenBank/DDBJ databases">
        <title>The cercosporin biosynthetic gene cluster was horizontally transferred to several fungal lineages and shown to be expanded in Cercospora beticola based on microsynteny with recipient genomes.</title>
        <authorList>
            <person name="De Jonge R."/>
            <person name="Ebert M.K."/>
            <person name="Suttle J.C."/>
            <person name="Jurick Ii W.M."/>
            <person name="Secor G.A."/>
            <person name="Thomma B.P."/>
            <person name="Van De Peer Y."/>
            <person name="Bolton M.D."/>
        </authorList>
    </citation>
    <scope>NUCLEOTIDE SEQUENCE [LARGE SCALE GENOMIC DNA]</scope>
    <source>
        <strain evidence="7 9">09-40</strain>
    </source>
</reference>
<dbReference type="PANTHER" id="PTHR43439:SF2">
    <property type="entry name" value="ENZYME, PUTATIVE (JCVI)-RELATED"/>
    <property type="match status" value="1"/>
</dbReference>
<proteinExistence type="predicted"/>
<name>A0A2G5HAF8_CERBT</name>